<name>A0A162SHI8_9CRUS</name>
<accession>A0A162SHI8</accession>
<sequence>MMDGVSLLFTCKDTIKFLRHLSGEYQLLLYFLSLDISACHNTEEPAQQCQLVVVPRSPSAIPLRQLSNCTQQKKWKKGGRILQLQLRAT</sequence>
<keyword evidence="2" id="KW-1185">Reference proteome</keyword>
<reference evidence="1 2" key="1">
    <citation type="submission" date="2016-03" db="EMBL/GenBank/DDBJ databases">
        <title>EvidentialGene: Evidence-directed Construction of Genes on Genomes.</title>
        <authorList>
            <person name="Gilbert D.G."/>
            <person name="Choi J.-H."/>
            <person name="Mockaitis K."/>
            <person name="Colbourne J."/>
            <person name="Pfrender M."/>
        </authorList>
    </citation>
    <scope>NUCLEOTIDE SEQUENCE [LARGE SCALE GENOMIC DNA]</scope>
    <source>
        <strain evidence="1 2">Xinb3</strain>
        <tissue evidence="1">Complete organism</tissue>
    </source>
</reference>
<dbReference type="AlphaFoldDB" id="A0A162SHI8"/>
<evidence type="ECO:0000313" key="2">
    <source>
        <dbReference type="Proteomes" id="UP000076858"/>
    </source>
</evidence>
<dbReference type="Proteomes" id="UP000076858">
    <property type="component" value="Unassembled WGS sequence"/>
</dbReference>
<evidence type="ECO:0000313" key="1">
    <source>
        <dbReference type="EMBL" id="KZS21303.1"/>
    </source>
</evidence>
<proteinExistence type="predicted"/>
<organism evidence="1 2">
    <name type="scientific">Daphnia magna</name>
    <dbReference type="NCBI Taxonomy" id="35525"/>
    <lineage>
        <taxon>Eukaryota</taxon>
        <taxon>Metazoa</taxon>
        <taxon>Ecdysozoa</taxon>
        <taxon>Arthropoda</taxon>
        <taxon>Crustacea</taxon>
        <taxon>Branchiopoda</taxon>
        <taxon>Diplostraca</taxon>
        <taxon>Cladocera</taxon>
        <taxon>Anomopoda</taxon>
        <taxon>Daphniidae</taxon>
        <taxon>Daphnia</taxon>
    </lineage>
</organism>
<comment type="caution">
    <text evidence="1">The sequence shown here is derived from an EMBL/GenBank/DDBJ whole genome shotgun (WGS) entry which is preliminary data.</text>
</comment>
<dbReference type="EMBL" id="LRGB01000024">
    <property type="protein sequence ID" value="KZS21303.1"/>
    <property type="molecule type" value="Genomic_DNA"/>
</dbReference>
<gene>
    <name evidence="1" type="ORF">APZ42_011217</name>
</gene>
<protein>
    <submittedName>
        <fullName evidence="1">Uncharacterized protein</fullName>
    </submittedName>
</protein>